<dbReference type="AlphaFoldDB" id="A0A8J7WHX5"/>
<organism evidence="10 11">
    <name type="scientific">Actinocrinis puniceicyclus</name>
    <dbReference type="NCBI Taxonomy" id="977794"/>
    <lineage>
        <taxon>Bacteria</taxon>
        <taxon>Bacillati</taxon>
        <taxon>Actinomycetota</taxon>
        <taxon>Actinomycetes</taxon>
        <taxon>Catenulisporales</taxon>
        <taxon>Actinospicaceae</taxon>
        <taxon>Actinocrinis</taxon>
    </lineage>
</organism>
<keyword evidence="7 9" id="KW-0472">Membrane</keyword>
<evidence type="ECO:0000256" key="1">
    <source>
        <dbReference type="ARBA" id="ARBA00004167"/>
    </source>
</evidence>
<feature type="transmembrane region" description="Helical" evidence="9">
    <location>
        <begin position="6"/>
        <end position="24"/>
    </location>
</feature>
<dbReference type="Gene3D" id="1.20.5.3310">
    <property type="match status" value="1"/>
</dbReference>
<reference evidence="10" key="1">
    <citation type="submission" date="2021-04" db="EMBL/GenBank/DDBJ databases">
        <title>Genome based classification of Actinospica acidithermotolerans sp. nov., an actinobacterium isolated from an Indonesian hot spring.</title>
        <authorList>
            <person name="Kusuma A.B."/>
            <person name="Putra K.E."/>
            <person name="Nafisah S."/>
            <person name="Loh J."/>
            <person name="Nouioui I."/>
            <person name="Goodfellow M."/>
        </authorList>
    </citation>
    <scope>NUCLEOTIDE SEQUENCE</scope>
    <source>
        <strain evidence="10">DSM 45618</strain>
    </source>
</reference>
<protein>
    <submittedName>
        <fullName evidence="10">Twin-arginine translocase TatA/TatE family subunit</fullName>
    </submittedName>
</protein>
<evidence type="ECO:0000256" key="3">
    <source>
        <dbReference type="ARBA" id="ARBA00022692"/>
    </source>
</evidence>
<keyword evidence="6" id="KW-0811">Translocation</keyword>
<evidence type="ECO:0000256" key="6">
    <source>
        <dbReference type="ARBA" id="ARBA00023010"/>
    </source>
</evidence>
<evidence type="ECO:0000313" key="10">
    <source>
        <dbReference type="EMBL" id="MBS2961638.1"/>
    </source>
</evidence>
<keyword evidence="3 9" id="KW-0812">Transmembrane</keyword>
<name>A0A8J7WHX5_9ACTN</name>
<dbReference type="Proteomes" id="UP000677913">
    <property type="component" value="Unassembled WGS sequence"/>
</dbReference>
<gene>
    <name evidence="10" type="ORF">KGA66_01170</name>
</gene>
<feature type="region of interest" description="Disordered" evidence="8">
    <location>
        <begin position="42"/>
        <end position="73"/>
    </location>
</feature>
<dbReference type="EMBL" id="JAGSXH010000002">
    <property type="protein sequence ID" value="MBS2961638.1"/>
    <property type="molecule type" value="Genomic_DNA"/>
</dbReference>
<dbReference type="GO" id="GO:0016020">
    <property type="term" value="C:membrane"/>
    <property type="evidence" value="ECO:0007669"/>
    <property type="project" value="UniProtKB-ARBA"/>
</dbReference>
<evidence type="ECO:0000256" key="9">
    <source>
        <dbReference type="SAM" id="Phobius"/>
    </source>
</evidence>
<sequence>MLLRAEGLFLLIAIGLILFGWRRLPGAMRDLGRTRRILKAEAQALRDDVPPPPKRTVVADPQDVVDRTPGRPQ</sequence>
<keyword evidence="5 9" id="KW-1133">Transmembrane helix</keyword>
<dbReference type="RefSeq" id="WP_211463487.1">
    <property type="nucleotide sequence ID" value="NZ_JAGSXH010000002.1"/>
</dbReference>
<dbReference type="GO" id="GO:0015031">
    <property type="term" value="P:protein transport"/>
    <property type="evidence" value="ECO:0007669"/>
    <property type="project" value="UniProtKB-KW"/>
</dbReference>
<keyword evidence="11" id="KW-1185">Reference proteome</keyword>
<evidence type="ECO:0000256" key="5">
    <source>
        <dbReference type="ARBA" id="ARBA00022989"/>
    </source>
</evidence>
<evidence type="ECO:0000256" key="8">
    <source>
        <dbReference type="SAM" id="MobiDB-lite"/>
    </source>
</evidence>
<proteinExistence type="predicted"/>
<evidence type="ECO:0000256" key="4">
    <source>
        <dbReference type="ARBA" id="ARBA00022927"/>
    </source>
</evidence>
<dbReference type="Pfam" id="PF02416">
    <property type="entry name" value="TatA_B_E"/>
    <property type="match status" value="1"/>
</dbReference>
<keyword evidence="4" id="KW-0653">Protein transport</keyword>
<comment type="caution">
    <text evidence="10">The sequence shown here is derived from an EMBL/GenBank/DDBJ whole genome shotgun (WGS) entry which is preliminary data.</text>
</comment>
<accession>A0A8J7WHX5</accession>
<feature type="compositionally biased region" description="Basic and acidic residues" evidence="8">
    <location>
        <begin position="64"/>
        <end position="73"/>
    </location>
</feature>
<evidence type="ECO:0000313" key="11">
    <source>
        <dbReference type="Proteomes" id="UP000677913"/>
    </source>
</evidence>
<dbReference type="InterPro" id="IPR003369">
    <property type="entry name" value="TatA/B/E"/>
</dbReference>
<comment type="subcellular location">
    <subcellularLocation>
        <location evidence="1">Membrane</location>
        <topology evidence="1">Single-pass membrane protein</topology>
    </subcellularLocation>
</comment>
<evidence type="ECO:0000256" key="7">
    <source>
        <dbReference type="ARBA" id="ARBA00023136"/>
    </source>
</evidence>
<evidence type="ECO:0000256" key="2">
    <source>
        <dbReference type="ARBA" id="ARBA00022448"/>
    </source>
</evidence>
<keyword evidence="2" id="KW-0813">Transport</keyword>